<name>A0A4Z0PZ11_9BACT</name>
<accession>A0A4Z0PZ11</accession>
<feature type="chain" id="PRO_5021377126" evidence="1">
    <location>
        <begin position="22"/>
        <end position="411"/>
    </location>
</feature>
<evidence type="ECO:0000256" key="1">
    <source>
        <dbReference type="SAM" id="SignalP"/>
    </source>
</evidence>
<feature type="domain" description="Outer membrane protein beta-barrel" evidence="2">
    <location>
        <begin position="207"/>
        <end position="383"/>
    </location>
</feature>
<evidence type="ECO:0000313" key="3">
    <source>
        <dbReference type="EMBL" id="TGE22957.1"/>
    </source>
</evidence>
<proteinExistence type="predicted"/>
<dbReference type="OrthoDB" id="952442at2"/>
<keyword evidence="4" id="KW-1185">Reference proteome</keyword>
<dbReference type="InterPro" id="IPR025665">
    <property type="entry name" value="Beta-barrel_OMP_2"/>
</dbReference>
<dbReference type="Gene3D" id="2.40.160.20">
    <property type="match status" value="1"/>
</dbReference>
<organism evidence="3 4">
    <name type="scientific">Hymenobacter metallicola</name>
    <dbReference type="NCBI Taxonomy" id="2563114"/>
    <lineage>
        <taxon>Bacteria</taxon>
        <taxon>Pseudomonadati</taxon>
        <taxon>Bacteroidota</taxon>
        <taxon>Cytophagia</taxon>
        <taxon>Cytophagales</taxon>
        <taxon>Hymenobacteraceae</taxon>
        <taxon>Hymenobacter</taxon>
    </lineage>
</organism>
<protein>
    <submittedName>
        <fullName evidence="3">PorT family protein</fullName>
    </submittedName>
</protein>
<gene>
    <name evidence="3" type="ORF">E5K02_21580</name>
</gene>
<comment type="caution">
    <text evidence="3">The sequence shown here is derived from an EMBL/GenBank/DDBJ whole genome shotgun (WGS) entry which is preliminary data.</text>
</comment>
<dbReference type="RefSeq" id="WP_135397865.1">
    <property type="nucleotide sequence ID" value="NZ_SRMB01000005.1"/>
</dbReference>
<keyword evidence="1" id="KW-0732">Signal</keyword>
<dbReference type="InterPro" id="IPR011250">
    <property type="entry name" value="OMP/PagP_B-barrel"/>
</dbReference>
<evidence type="ECO:0000259" key="2">
    <source>
        <dbReference type="Pfam" id="PF13568"/>
    </source>
</evidence>
<dbReference type="EMBL" id="SRMB01000005">
    <property type="protein sequence ID" value="TGE22957.1"/>
    <property type="molecule type" value="Genomic_DNA"/>
</dbReference>
<reference evidence="3 4" key="1">
    <citation type="submission" date="2019-04" db="EMBL/GenBank/DDBJ databases">
        <authorList>
            <person name="Feng G."/>
            <person name="Zhang J."/>
            <person name="Zhu H."/>
        </authorList>
    </citation>
    <scope>NUCLEOTIDE SEQUENCE [LARGE SCALE GENOMIC DNA]</scope>
    <source>
        <strain evidence="3 4">9PBR-1</strain>
    </source>
</reference>
<feature type="signal peptide" evidence="1">
    <location>
        <begin position="1"/>
        <end position="21"/>
    </location>
</feature>
<dbReference type="Pfam" id="PF13568">
    <property type="entry name" value="OMP_b-brl_2"/>
    <property type="match status" value="1"/>
</dbReference>
<dbReference type="AlphaFoldDB" id="A0A4Z0PZ11"/>
<evidence type="ECO:0000313" key="4">
    <source>
        <dbReference type="Proteomes" id="UP000298471"/>
    </source>
</evidence>
<dbReference type="SUPFAM" id="SSF56925">
    <property type="entry name" value="OMPA-like"/>
    <property type="match status" value="1"/>
</dbReference>
<dbReference type="Proteomes" id="UP000298471">
    <property type="component" value="Unassembled WGS sequence"/>
</dbReference>
<sequence length="411" mass="45183">MFKFLPLTLLATVASVSSVIAQNDFRPGYVVPTSGDTIRGLIDNRGTVTLARQIRFKASAEGSVTEYAPAQLRAAGFTPGQNYESLSVDGGQAFLAVLAKGPVSLYRYSDPNDRQHYYVLSATRPLTELLQRDTVQEAMVNGAAKRVKVRAYPFRKVLASSFTGCYTITGDLARAELKESTLIRLFQSYYSCQGGASTGTIRTRRESKLRFSVVGGLNQGSYLFAEYKNTSVDIKSKQRPIVGIGLSYTPGSFNEKFAISMEVLHFKNHTIGYYERMGGGTNTFGTAKVTVDLNWTSISVPAMFRYTFAPNRAITPFFQVGPQVSYRLSPKASYTIREDLNNGDKFQVTNELAVKQLSVYGVIGAGAQISLGHLGTIRPEVRYMATDKSSDTGQLSNENILNFLLTYSFGK</sequence>